<dbReference type="CDD" id="cd00063">
    <property type="entry name" value="FN3"/>
    <property type="match status" value="1"/>
</dbReference>
<gene>
    <name evidence="11" type="ORF">SFRICE_014396</name>
</gene>
<evidence type="ECO:0000256" key="4">
    <source>
        <dbReference type="ARBA" id="ARBA00022889"/>
    </source>
</evidence>
<keyword evidence="3" id="KW-0732">Signal</keyword>
<dbReference type="InterPro" id="IPR056754">
    <property type="entry name" value="DSCAM/DSCAML_C"/>
</dbReference>
<feature type="domain" description="Fibronectin type-III" evidence="10">
    <location>
        <begin position="48"/>
        <end position="163"/>
    </location>
</feature>
<evidence type="ECO:0000259" key="10">
    <source>
        <dbReference type="PROSITE" id="PS50853"/>
    </source>
</evidence>
<evidence type="ECO:0000256" key="3">
    <source>
        <dbReference type="ARBA" id="ARBA00022729"/>
    </source>
</evidence>
<evidence type="ECO:0000256" key="8">
    <source>
        <dbReference type="ARBA" id="ARBA00023319"/>
    </source>
</evidence>
<dbReference type="GO" id="GO:0007155">
    <property type="term" value="P:cell adhesion"/>
    <property type="evidence" value="ECO:0007669"/>
    <property type="project" value="UniProtKB-KW"/>
</dbReference>
<keyword evidence="7" id="KW-1015">Disulfide bond</keyword>
<evidence type="ECO:0000256" key="6">
    <source>
        <dbReference type="ARBA" id="ARBA00023136"/>
    </source>
</evidence>
<evidence type="ECO:0000256" key="7">
    <source>
        <dbReference type="ARBA" id="ARBA00023157"/>
    </source>
</evidence>
<evidence type="ECO:0000256" key="1">
    <source>
        <dbReference type="ARBA" id="ARBA00004167"/>
    </source>
</evidence>
<dbReference type="Pfam" id="PF25059">
    <property type="entry name" value="FN3_DSCAM-DSCAML_C"/>
    <property type="match status" value="1"/>
</dbReference>
<dbReference type="EMBL" id="ODYU01004418">
    <property type="protein sequence ID" value="SOQ44268.1"/>
    <property type="molecule type" value="Genomic_DNA"/>
</dbReference>
<evidence type="ECO:0000256" key="9">
    <source>
        <dbReference type="SAM" id="Phobius"/>
    </source>
</evidence>
<comment type="subcellular location">
    <subcellularLocation>
        <location evidence="1">Membrane</location>
        <topology evidence="1">Single-pass membrane protein</topology>
    </subcellularLocation>
</comment>
<dbReference type="InterPro" id="IPR003961">
    <property type="entry name" value="FN3_dom"/>
</dbReference>
<keyword evidence="8" id="KW-0393">Immunoglobulin domain</keyword>
<dbReference type="SUPFAM" id="SSF49265">
    <property type="entry name" value="Fibronectin type III"/>
    <property type="match status" value="1"/>
</dbReference>
<reference evidence="11" key="1">
    <citation type="submission" date="2016-07" db="EMBL/GenBank/DDBJ databases">
        <authorList>
            <person name="Bretaudeau A."/>
        </authorList>
    </citation>
    <scope>NUCLEOTIDE SEQUENCE</scope>
    <source>
        <strain evidence="11">Rice</strain>
        <tissue evidence="11">Whole body</tissue>
    </source>
</reference>
<protein>
    <submittedName>
        <fullName evidence="11">SFRICE_014396</fullName>
    </submittedName>
</protein>
<accession>A0A2H1VU10</accession>
<evidence type="ECO:0000256" key="5">
    <source>
        <dbReference type="ARBA" id="ARBA00022989"/>
    </source>
</evidence>
<sequence length="495" mass="55938">MSSRTRYTQTETAICGSHKQLLRAGFEFSQGCPAITPTVQSNDGVPISPTSTEWFWSNATHIYIQLSGWDDNGCEITRFDVEYKEYGSKTWRKAENRLPSIDQAWSHYVPSSILAQPNSFVLAELVPAQWYHVRVTAENAAGISTSMYSYATTTVQGESVGPPSDFFDLNMLVIICSSILLMICSLTCVYILVKRHNHQHLTEYRNSLTAECKSERSNMTVNTPQSVPSDMNNRVYSTPVHLTAENKHELYEISPYAQFAIGFRTFGHVDNQEVPNRVHLPGNSKSRYDSETSFQMRSESEESDCVSRTTTLKSVPRKACRVPHHSHCRHPWTPETPEALQVRCRSFGGLGLLGIAKIWKGSNWASSNLTYTTKHKRCFTSGVSLFPYTGHYSRLRATTEKFSKNRKKPSNTLPESNPRPLLKRNYYVHAVILKVRVHKPASYAPHAQALTTESINTDRTDRIISNAYHVMPTDVIRNAYDASLWTFTLISSSVS</sequence>
<dbReference type="GO" id="GO:0016020">
    <property type="term" value="C:membrane"/>
    <property type="evidence" value="ECO:0007669"/>
    <property type="project" value="UniProtKB-SubCell"/>
</dbReference>
<evidence type="ECO:0000313" key="11">
    <source>
        <dbReference type="EMBL" id="SOQ44268.1"/>
    </source>
</evidence>
<keyword evidence="6 9" id="KW-0472">Membrane</keyword>
<dbReference type="AlphaFoldDB" id="A0A2H1VU10"/>
<evidence type="ECO:0000256" key="2">
    <source>
        <dbReference type="ARBA" id="ARBA00022692"/>
    </source>
</evidence>
<dbReference type="InterPro" id="IPR013783">
    <property type="entry name" value="Ig-like_fold"/>
</dbReference>
<keyword evidence="5 9" id="KW-1133">Transmembrane helix</keyword>
<keyword evidence="2 9" id="KW-0812">Transmembrane</keyword>
<dbReference type="InterPro" id="IPR036116">
    <property type="entry name" value="FN3_sf"/>
</dbReference>
<dbReference type="PROSITE" id="PS50853">
    <property type="entry name" value="FN3"/>
    <property type="match status" value="1"/>
</dbReference>
<name>A0A2H1VU10_SPOFR</name>
<feature type="transmembrane region" description="Helical" evidence="9">
    <location>
        <begin position="171"/>
        <end position="193"/>
    </location>
</feature>
<organism evidence="11">
    <name type="scientific">Spodoptera frugiperda</name>
    <name type="common">Fall armyworm</name>
    <dbReference type="NCBI Taxonomy" id="7108"/>
    <lineage>
        <taxon>Eukaryota</taxon>
        <taxon>Metazoa</taxon>
        <taxon>Ecdysozoa</taxon>
        <taxon>Arthropoda</taxon>
        <taxon>Hexapoda</taxon>
        <taxon>Insecta</taxon>
        <taxon>Pterygota</taxon>
        <taxon>Neoptera</taxon>
        <taxon>Endopterygota</taxon>
        <taxon>Lepidoptera</taxon>
        <taxon>Glossata</taxon>
        <taxon>Ditrysia</taxon>
        <taxon>Noctuoidea</taxon>
        <taxon>Noctuidae</taxon>
        <taxon>Amphipyrinae</taxon>
        <taxon>Spodoptera</taxon>
    </lineage>
</organism>
<dbReference type="Gene3D" id="2.60.40.10">
    <property type="entry name" value="Immunoglobulins"/>
    <property type="match status" value="1"/>
</dbReference>
<proteinExistence type="predicted"/>
<keyword evidence="4" id="KW-0130">Cell adhesion</keyword>